<proteinExistence type="predicted"/>
<reference evidence="2" key="1">
    <citation type="journal article" date="2019" name="Microbiology">
        <title>Complete Genome Sequence of an Uncultured Bacterium of the Candidate Phylum Bipolaricaulota.</title>
        <authorList>
            <person name="Kadnikov V.V."/>
            <person name="Mardanov A.V."/>
            <person name="Beletsky A.V."/>
            <person name="Frank Y.A."/>
            <person name="Karnachuk O.V."/>
            <person name="Ravin N.V."/>
        </authorList>
    </citation>
    <scope>NUCLEOTIDE SEQUENCE [LARGE SCALE GENOMIC DNA]</scope>
</reference>
<dbReference type="RefSeq" id="WP_156202797.1">
    <property type="nucleotide sequence ID" value="NZ_CP046457.1"/>
</dbReference>
<dbReference type="EMBL" id="CP046457">
    <property type="protein sequence ID" value="QGT98843.1"/>
    <property type="molecule type" value="Genomic_DNA"/>
</dbReference>
<sequence length="525" mass="61493">MNTNLKDNKNYIENLNIFIEKLSNEIEAKITNSLTNSDIDNYIYEINTFYYKSFHEEFFPFYKKQIEKDISTLYGISRQEDMIKKDIMANIKRYAKLYNQLKSITSVLSESYESVNSHLLKIIREQDKRTYELLYALKKVEDSLIELDNLIKLVNEFHKDKDLINILNKYPGHVSAVKLFNIIDMSDSKQAETINKLLINLQYNIKLLVKIQVLNDNFIDNASLIISELKENTLNLLKEKTPANLQIFYEHHLKNQFLMYLELLTMYIKVKDKDKVIKISQEFEDWLVSFVKLIEKTVVYETNEKKFLLDNISQVIQLDFAMISKLQSKNTKTSDKIKNIINDLSDSSEPDLDFFTKHTIDELSDVTEFFNMISNNPVLKSFGIISSATIKVNMELSLLETKLNLLKEKVNHSTNVTNQFLNIINILNVYLNTLSNIRGDLERLLAPRNINRTWKDINIRVERIQIEKDKEFPSDYLYLLDKARIETKISPNVKPNTVLHEEGDIFIITVDENIEEEVPYIVVSA</sequence>
<keyword evidence="2" id="KW-1185">Reference proteome</keyword>
<protein>
    <submittedName>
        <fullName evidence="1">Uncharacterized protein</fullName>
    </submittedName>
</protein>
<dbReference type="KEGG" id="salq:SYNTR_0250"/>
<evidence type="ECO:0000313" key="1">
    <source>
        <dbReference type="EMBL" id="QGT98843.1"/>
    </source>
</evidence>
<evidence type="ECO:0000313" key="2">
    <source>
        <dbReference type="Proteomes" id="UP000426444"/>
    </source>
</evidence>
<organism evidence="1 2">
    <name type="scientific">Candidatus Syntrophocurvum alkaliphilum</name>
    <dbReference type="NCBI Taxonomy" id="2293317"/>
    <lineage>
        <taxon>Bacteria</taxon>
        <taxon>Bacillati</taxon>
        <taxon>Bacillota</taxon>
        <taxon>Clostridia</taxon>
        <taxon>Eubacteriales</taxon>
        <taxon>Syntrophomonadaceae</taxon>
        <taxon>Candidatus Syntrophocurvum</taxon>
    </lineage>
</organism>
<gene>
    <name evidence="1" type="ORF">SYNTR_0250</name>
</gene>
<dbReference type="AlphaFoldDB" id="A0A6I6D6I9"/>
<accession>A0A6I6D6I9</accession>
<name>A0A6I6D6I9_9FIRM</name>
<dbReference type="Proteomes" id="UP000426444">
    <property type="component" value="Chromosome"/>
</dbReference>
<dbReference type="OrthoDB" id="2078224at2"/>